<gene>
    <name evidence="3" type="ORF">SAMN06265377_3803</name>
</gene>
<reference evidence="4" key="1">
    <citation type="submission" date="2017-09" db="EMBL/GenBank/DDBJ databases">
        <authorList>
            <person name="Varghese N."/>
            <person name="Submissions S."/>
        </authorList>
    </citation>
    <scope>NUCLEOTIDE SEQUENCE [LARGE SCALE GENOMIC DNA]</scope>
    <source>
        <strain evidence="4">DSM 25885</strain>
    </source>
</reference>
<dbReference type="AlphaFoldDB" id="A0A285MXP4"/>
<dbReference type="Gene3D" id="3.40.50.2300">
    <property type="match status" value="1"/>
</dbReference>
<dbReference type="Proteomes" id="UP000219048">
    <property type="component" value="Unassembled WGS sequence"/>
</dbReference>
<dbReference type="OrthoDB" id="673128at2"/>
<dbReference type="GO" id="GO:0000160">
    <property type="term" value="P:phosphorelay signal transduction system"/>
    <property type="evidence" value="ECO:0007669"/>
    <property type="project" value="InterPro"/>
</dbReference>
<dbReference type="Pfam" id="PF00072">
    <property type="entry name" value="Response_reg"/>
    <property type="match status" value="1"/>
</dbReference>
<feature type="modified residue" description="4-aspartylphosphate" evidence="1">
    <location>
        <position position="67"/>
    </location>
</feature>
<dbReference type="PANTHER" id="PTHR44520">
    <property type="entry name" value="RESPONSE REGULATOR RCP1-RELATED"/>
    <property type="match status" value="1"/>
</dbReference>
<keyword evidence="1" id="KW-0597">Phosphoprotein</keyword>
<dbReference type="InterPro" id="IPR001789">
    <property type="entry name" value="Sig_transdc_resp-reg_receiver"/>
</dbReference>
<dbReference type="EMBL" id="OBEH01000008">
    <property type="protein sequence ID" value="SNZ01952.1"/>
    <property type="molecule type" value="Genomic_DNA"/>
</dbReference>
<dbReference type="PROSITE" id="PS50110">
    <property type="entry name" value="RESPONSE_REGULATORY"/>
    <property type="match status" value="1"/>
</dbReference>
<dbReference type="InterPro" id="IPR052893">
    <property type="entry name" value="TCS_response_regulator"/>
</dbReference>
<feature type="domain" description="Response regulatory" evidence="2">
    <location>
        <begin position="10"/>
        <end position="139"/>
    </location>
</feature>
<name>A0A285MXP4_9FLAO</name>
<evidence type="ECO:0000256" key="1">
    <source>
        <dbReference type="PROSITE-ProRule" id="PRU00169"/>
    </source>
</evidence>
<proteinExistence type="predicted"/>
<organism evidence="3 4">
    <name type="scientific">Flagellimonas pacifica</name>
    <dbReference type="NCBI Taxonomy" id="1247520"/>
    <lineage>
        <taxon>Bacteria</taxon>
        <taxon>Pseudomonadati</taxon>
        <taxon>Bacteroidota</taxon>
        <taxon>Flavobacteriia</taxon>
        <taxon>Flavobacteriales</taxon>
        <taxon>Flavobacteriaceae</taxon>
        <taxon>Flagellimonas</taxon>
    </lineage>
</organism>
<dbReference type="SUPFAM" id="SSF52172">
    <property type="entry name" value="CheY-like"/>
    <property type="match status" value="1"/>
</dbReference>
<protein>
    <submittedName>
        <fullName evidence="3">Response regulator receiver domain-containing protein</fullName>
    </submittedName>
</protein>
<evidence type="ECO:0000259" key="2">
    <source>
        <dbReference type="PROSITE" id="PS50110"/>
    </source>
</evidence>
<dbReference type="PANTHER" id="PTHR44520:SF2">
    <property type="entry name" value="RESPONSE REGULATOR RCP1"/>
    <property type="match status" value="1"/>
</dbReference>
<evidence type="ECO:0000313" key="3">
    <source>
        <dbReference type="EMBL" id="SNZ01952.1"/>
    </source>
</evidence>
<evidence type="ECO:0000313" key="4">
    <source>
        <dbReference type="Proteomes" id="UP000219048"/>
    </source>
</evidence>
<accession>A0A285MXP4</accession>
<dbReference type="InterPro" id="IPR011006">
    <property type="entry name" value="CheY-like_superfamily"/>
</dbReference>
<sequence length="141" mass="16391">MFILMKKINSIYIIDDDPITIFGIKKMLKTVADCPDIAAFENGKLALDDLLARMKNEGPVPEVIFLDINMPIMDGWEFLEEFVTLDVKKRIIINVITSSIDPSDYQKWNYFRLKCLHYLNFKNKPIYKIDATDLKRINIAS</sequence>
<keyword evidence="4" id="KW-1185">Reference proteome</keyword>